<dbReference type="PANTHER" id="PTHR38116">
    <property type="entry name" value="CHROMOSOME 7, WHOLE GENOME SHOTGUN SEQUENCE"/>
    <property type="match status" value="1"/>
</dbReference>
<gene>
    <name evidence="2" type="ORF">MKZ38_003690</name>
</gene>
<dbReference type="PANTHER" id="PTHR38116:SF1">
    <property type="entry name" value="BZIP DOMAIN-CONTAINING PROTEIN"/>
    <property type="match status" value="1"/>
</dbReference>
<dbReference type="EMBL" id="JAKWBI020000219">
    <property type="protein sequence ID" value="KAJ2898737.1"/>
    <property type="molecule type" value="Genomic_DNA"/>
</dbReference>
<dbReference type="CDD" id="cd14688">
    <property type="entry name" value="bZIP_YAP"/>
    <property type="match status" value="1"/>
</dbReference>
<keyword evidence="3" id="KW-1185">Reference proteome</keyword>
<protein>
    <submittedName>
        <fullName evidence="2">Uncharacterized protein</fullName>
    </submittedName>
</protein>
<dbReference type="Pfam" id="PF11905">
    <property type="entry name" value="DUF3425"/>
    <property type="match status" value="1"/>
</dbReference>
<reference evidence="2" key="1">
    <citation type="submission" date="2022-07" db="EMBL/GenBank/DDBJ databases">
        <title>Draft genome sequence of Zalerion maritima ATCC 34329, a (micro)plastics degrading marine fungus.</title>
        <authorList>
            <person name="Paco A."/>
            <person name="Goncalves M.F.M."/>
            <person name="Rocha-Santos T.A.P."/>
            <person name="Alves A."/>
        </authorList>
    </citation>
    <scope>NUCLEOTIDE SEQUENCE</scope>
    <source>
        <strain evidence="2">ATCC 34329</strain>
    </source>
</reference>
<sequence>MPRTTKMDSLDQVNKSLNGVMVTLEKMPSQLLAQRPAEDWTGVTSTAERRKLQNRLNQRAYRQRRNKWRGRSQPTTTSPSSGGEEEIPRKQTDSSPEDVLATMKGHLLTPSAEQRALAYSLLHRIYTNYSLRSPRVSDLQLLITLNVLNAMAHNAAKLGIPSEGLCRDEFISPFNLVGPSSVTQTIEDSTSSLPPPSLRPTALQMKISHHPWIDLIPFPCIRNNFLTALLTYEETGFDEDELCHDMCEVERGTPSDEKPLMIVWGAPWDPMGWEASLPFLRKWGWLIKGCEAEILESTNYWREKRGERRLAF</sequence>
<comment type="caution">
    <text evidence="2">The sequence shown here is derived from an EMBL/GenBank/DDBJ whole genome shotgun (WGS) entry which is preliminary data.</text>
</comment>
<dbReference type="Proteomes" id="UP001201980">
    <property type="component" value="Unassembled WGS sequence"/>
</dbReference>
<organism evidence="2 3">
    <name type="scientific">Zalerion maritima</name>
    <dbReference type="NCBI Taxonomy" id="339359"/>
    <lineage>
        <taxon>Eukaryota</taxon>
        <taxon>Fungi</taxon>
        <taxon>Dikarya</taxon>
        <taxon>Ascomycota</taxon>
        <taxon>Pezizomycotina</taxon>
        <taxon>Sordariomycetes</taxon>
        <taxon>Lulworthiomycetidae</taxon>
        <taxon>Lulworthiales</taxon>
        <taxon>Lulworthiaceae</taxon>
        <taxon>Zalerion</taxon>
    </lineage>
</organism>
<evidence type="ECO:0000313" key="2">
    <source>
        <dbReference type="EMBL" id="KAJ2898737.1"/>
    </source>
</evidence>
<accession>A0AAD5RML6</accession>
<name>A0AAD5RML6_9PEZI</name>
<feature type="compositionally biased region" description="Basic residues" evidence="1">
    <location>
        <begin position="61"/>
        <end position="70"/>
    </location>
</feature>
<feature type="region of interest" description="Disordered" evidence="1">
    <location>
        <begin position="33"/>
        <end position="97"/>
    </location>
</feature>
<feature type="compositionally biased region" description="Low complexity" evidence="1">
    <location>
        <begin position="71"/>
        <end position="82"/>
    </location>
</feature>
<proteinExistence type="predicted"/>
<evidence type="ECO:0000256" key="1">
    <source>
        <dbReference type="SAM" id="MobiDB-lite"/>
    </source>
</evidence>
<dbReference type="InterPro" id="IPR021833">
    <property type="entry name" value="DUF3425"/>
</dbReference>
<dbReference type="AlphaFoldDB" id="A0AAD5RML6"/>
<evidence type="ECO:0000313" key="3">
    <source>
        <dbReference type="Proteomes" id="UP001201980"/>
    </source>
</evidence>